<dbReference type="Proteomes" id="UP000796880">
    <property type="component" value="Unassembled WGS sequence"/>
</dbReference>
<gene>
    <name evidence="1" type="ORF">FNV43_RR26569</name>
</gene>
<keyword evidence="2" id="KW-1185">Reference proteome</keyword>
<protein>
    <submittedName>
        <fullName evidence="1">Uncharacterized protein</fullName>
    </submittedName>
</protein>
<reference evidence="1" key="1">
    <citation type="submission" date="2020-03" db="EMBL/GenBank/DDBJ databases">
        <title>A high-quality chromosome-level genome assembly of a woody plant with both climbing and erect habits, Rhamnella rubrinervis.</title>
        <authorList>
            <person name="Lu Z."/>
            <person name="Yang Y."/>
            <person name="Zhu X."/>
            <person name="Sun Y."/>
        </authorList>
    </citation>
    <scope>NUCLEOTIDE SEQUENCE</scope>
    <source>
        <strain evidence="1">BYM</strain>
        <tissue evidence="1">Leaf</tissue>
    </source>
</reference>
<proteinExistence type="predicted"/>
<evidence type="ECO:0000313" key="1">
    <source>
        <dbReference type="EMBL" id="KAF3431833.1"/>
    </source>
</evidence>
<dbReference type="EMBL" id="VOIH02000012">
    <property type="protein sequence ID" value="KAF3431833.1"/>
    <property type="molecule type" value="Genomic_DNA"/>
</dbReference>
<comment type="caution">
    <text evidence="1">The sequence shown here is derived from an EMBL/GenBank/DDBJ whole genome shotgun (WGS) entry which is preliminary data.</text>
</comment>
<accession>A0A8K0GPC6</accession>
<name>A0A8K0GPC6_9ROSA</name>
<sequence>MAEVKSSKLMVAEFHSPLAAAPRHERVAERLLLNAGTPDNVEGNSSKFVIGISLGYYAERLSAYQPKCLYSDYCSAKRHSKIVERKFQQPT</sequence>
<dbReference type="AlphaFoldDB" id="A0A8K0GPC6"/>
<evidence type="ECO:0000313" key="2">
    <source>
        <dbReference type="Proteomes" id="UP000796880"/>
    </source>
</evidence>
<organism evidence="1 2">
    <name type="scientific">Rhamnella rubrinervis</name>
    <dbReference type="NCBI Taxonomy" id="2594499"/>
    <lineage>
        <taxon>Eukaryota</taxon>
        <taxon>Viridiplantae</taxon>
        <taxon>Streptophyta</taxon>
        <taxon>Embryophyta</taxon>
        <taxon>Tracheophyta</taxon>
        <taxon>Spermatophyta</taxon>
        <taxon>Magnoliopsida</taxon>
        <taxon>eudicotyledons</taxon>
        <taxon>Gunneridae</taxon>
        <taxon>Pentapetalae</taxon>
        <taxon>rosids</taxon>
        <taxon>fabids</taxon>
        <taxon>Rosales</taxon>
        <taxon>Rhamnaceae</taxon>
        <taxon>rhamnoid group</taxon>
        <taxon>Rhamneae</taxon>
        <taxon>Rhamnella</taxon>
    </lineage>
</organism>